<dbReference type="PANTHER" id="PTHR30136:SF24">
    <property type="entry name" value="HTH-TYPE TRANSCRIPTIONAL REPRESSOR ALLR"/>
    <property type="match status" value="1"/>
</dbReference>
<dbReference type="InterPro" id="IPR029016">
    <property type="entry name" value="GAF-like_dom_sf"/>
</dbReference>
<dbReference type="EMBL" id="FRAH01000035">
    <property type="protein sequence ID" value="SHK60838.1"/>
    <property type="molecule type" value="Genomic_DNA"/>
</dbReference>
<evidence type="ECO:0000313" key="9">
    <source>
        <dbReference type="Proteomes" id="UP000183975"/>
    </source>
</evidence>
<dbReference type="InterPro" id="IPR036390">
    <property type="entry name" value="WH_DNA-bd_sf"/>
</dbReference>
<dbReference type="GO" id="GO:0003700">
    <property type="term" value="F:DNA-binding transcription factor activity"/>
    <property type="evidence" value="ECO:0007669"/>
    <property type="project" value="TreeGrafter"/>
</dbReference>
<reference evidence="8 9" key="1">
    <citation type="submission" date="2016-11" db="EMBL/GenBank/DDBJ databases">
        <authorList>
            <person name="Jaros S."/>
            <person name="Januszkiewicz K."/>
            <person name="Wedrychowicz H."/>
        </authorList>
    </citation>
    <scope>NUCLEOTIDE SEQUENCE [LARGE SCALE GENOMIC DNA]</scope>
    <source>
        <strain evidence="8 9">DSM 14214</strain>
    </source>
</reference>
<dbReference type="InterPro" id="IPR014757">
    <property type="entry name" value="Tscrpt_reg_IclR_C"/>
</dbReference>
<comment type="function">
    <text evidence="4">May be an activator protein for the gylABX operon.</text>
</comment>
<proteinExistence type="predicted"/>
<dbReference type="Gene3D" id="1.10.10.10">
    <property type="entry name" value="Winged helix-like DNA-binding domain superfamily/Winged helix DNA-binding domain"/>
    <property type="match status" value="1"/>
</dbReference>
<keyword evidence="2" id="KW-0238">DNA-binding</keyword>
<sequence length="256" mass="28984">MTSVIINSVDRALDILNYLYEQGKEVSITQISKDLDIYKSTVYRTLATLENKDFVEKNPETEKYGLGMKLFVIGHSIGEKIGLQKVIQPYAKQLHDEFKEAVNVSVLEHSDGAPYHSVMIYKEENKQILGFNSDLGSRNECYCAGVGKCLMAFKDQIDLSVYEKFPMTKYTERTITTIEGLEKELEMVRRQGYAVDDEERELGLTCIAVPIMKGSTKQAVAAISLSGPTTRIKDSTYETKIKRLKEIGREISEKLK</sequence>
<dbReference type="InterPro" id="IPR036388">
    <property type="entry name" value="WH-like_DNA-bd_sf"/>
</dbReference>
<keyword evidence="1" id="KW-0805">Transcription regulation</keyword>
<dbReference type="Pfam" id="PF01614">
    <property type="entry name" value="IclR_C"/>
    <property type="match status" value="1"/>
</dbReference>
<accession>A0A1M6TVK5</accession>
<evidence type="ECO:0000256" key="5">
    <source>
        <dbReference type="ARBA" id="ARBA00070406"/>
    </source>
</evidence>
<dbReference type="InterPro" id="IPR011991">
    <property type="entry name" value="ArsR-like_HTH"/>
</dbReference>
<dbReference type="PROSITE" id="PS51077">
    <property type="entry name" value="HTH_ICLR"/>
    <property type="match status" value="1"/>
</dbReference>
<organism evidence="8 9">
    <name type="scientific">Anaerotignum lactatifermentans DSM 14214</name>
    <dbReference type="NCBI Taxonomy" id="1121323"/>
    <lineage>
        <taxon>Bacteria</taxon>
        <taxon>Bacillati</taxon>
        <taxon>Bacillota</taxon>
        <taxon>Clostridia</taxon>
        <taxon>Lachnospirales</taxon>
        <taxon>Anaerotignaceae</taxon>
        <taxon>Anaerotignum</taxon>
    </lineage>
</organism>
<feature type="domain" description="HTH iclR-type" evidence="6">
    <location>
        <begin position="6"/>
        <end position="68"/>
    </location>
</feature>
<evidence type="ECO:0000256" key="2">
    <source>
        <dbReference type="ARBA" id="ARBA00023125"/>
    </source>
</evidence>
<keyword evidence="9" id="KW-1185">Reference proteome</keyword>
<evidence type="ECO:0000313" key="8">
    <source>
        <dbReference type="EMBL" id="SHK60838.1"/>
    </source>
</evidence>
<dbReference type="FunFam" id="1.10.10.10:FF:000056">
    <property type="entry name" value="IclR family transcriptional regulator"/>
    <property type="match status" value="1"/>
</dbReference>
<gene>
    <name evidence="8" type="ORF">SAMN02745138_02024</name>
</gene>
<evidence type="ECO:0000259" key="7">
    <source>
        <dbReference type="PROSITE" id="PS51078"/>
    </source>
</evidence>
<name>A0A1M6TVK5_9FIRM</name>
<dbReference type="PROSITE" id="PS51078">
    <property type="entry name" value="ICLR_ED"/>
    <property type="match status" value="1"/>
</dbReference>
<protein>
    <recommendedName>
        <fullName evidence="5">Glycerol operon regulatory protein</fullName>
    </recommendedName>
</protein>
<dbReference type="Gene3D" id="3.30.450.40">
    <property type="match status" value="1"/>
</dbReference>
<dbReference type="Proteomes" id="UP000183975">
    <property type="component" value="Unassembled WGS sequence"/>
</dbReference>
<dbReference type="GO" id="GO:0003677">
    <property type="term" value="F:DNA binding"/>
    <property type="evidence" value="ECO:0007669"/>
    <property type="project" value="UniProtKB-KW"/>
</dbReference>
<dbReference type="PANTHER" id="PTHR30136">
    <property type="entry name" value="HELIX-TURN-HELIX TRANSCRIPTIONAL REGULATOR, ICLR FAMILY"/>
    <property type="match status" value="1"/>
</dbReference>
<dbReference type="GO" id="GO:0045892">
    <property type="term" value="P:negative regulation of DNA-templated transcription"/>
    <property type="evidence" value="ECO:0007669"/>
    <property type="project" value="TreeGrafter"/>
</dbReference>
<dbReference type="AlphaFoldDB" id="A0A1M6TVK5"/>
<evidence type="ECO:0000256" key="1">
    <source>
        <dbReference type="ARBA" id="ARBA00023015"/>
    </source>
</evidence>
<dbReference type="InterPro" id="IPR050707">
    <property type="entry name" value="HTH_MetabolicPath_Reg"/>
</dbReference>
<dbReference type="SUPFAM" id="SSF55781">
    <property type="entry name" value="GAF domain-like"/>
    <property type="match status" value="1"/>
</dbReference>
<dbReference type="Pfam" id="PF09339">
    <property type="entry name" value="HTH_IclR"/>
    <property type="match status" value="1"/>
</dbReference>
<dbReference type="OrthoDB" id="9791752at2"/>
<evidence type="ECO:0000259" key="6">
    <source>
        <dbReference type="PROSITE" id="PS51077"/>
    </source>
</evidence>
<dbReference type="CDD" id="cd00090">
    <property type="entry name" value="HTH_ARSR"/>
    <property type="match status" value="1"/>
</dbReference>
<evidence type="ECO:0000256" key="3">
    <source>
        <dbReference type="ARBA" id="ARBA00023163"/>
    </source>
</evidence>
<feature type="domain" description="IclR-ED" evidence="7">
    <location>
        <begin position="69"/>
        <end position="256"/>
    </location>
</feature>
<dbReference type="InterPro" id="IPR005471">
    <property type="entry name" value="Tscrpt_reg_IclR_N"/>
</dbReference>
<dbReference type="SMART" id="SM00346">
    <property type="entry name" value="HTH_ICLR"/>
    <property type="match status" value="1"/>
</dbReference>
<dbReference type="SUPFAM" id="SSF46785">
    <property type="entry name" value="Winged helix' DNA-binding domain"/>
    <property type="match status" value="1"/>
</dbReference>
<evidence type="ECO:0000256" key="4">
    <source>
        <dbReference type="ARBA" id="ARBA00058938"/>
    </source>
</evidence>
<keyword evidence="3" id="KW-0804">Transcription</keyword>
<dbReference type="RefSeq" id="WP_072851416.1">
    <property type="nucleotide sequence ID" value="NZ_FRAH01000035.1"/>
</dbReference>